<dbReference type="OrthoDB" id="9808002at2"/>
<evidence type="ECO:0000313" key="5">
    <source>
        <dbReference type="Proteomes" id="UP000321574"/>
    </source>
</evidence>
<dbReference type="PANTHER" id="PTHR11601">
    <property type="entry name" value="CYSTEINE DESULFURYLASE FAMILY MEMBER"/>
    <property type="match status" value="1"/>
</dbReference>
<dbReference type="SUPFAM" id="SSF53383">
    <property type="entry name" value="PLP-dependent transferases"/>
    <property type="match status" value="1"/>
</dbReference>
<comment type="caution">
    <text evidence="4">The sequence shown here is derived from an EMBL/GenBank/DDBJ whole genome shotgun (WGS) entry which is preliminary data.</text>
</comment>
<dbReference type="NCBIfam" id="NF002806">
    <property type="entry name" value="PRK02948.1"/>
    <property type="match status" value="1"/>
</dbReference>
<dbReference type="InterPro" id="IPR016454">
    <property type="entry name" value="Cysteine_dSase"/>
</dbReference>
<gene>
    <name evidence="4" type="ORF">FHP05_05565</name>
</gene>
<dbReference type="RefSeq" id="WP_147666239.1">
    <property type="nucleotide sequence ID" value="NZ_VDUW01000002.1"/>
</dbReference>
<evidence type="ECO:0000256" key="1">
    <source>
        <dbReference type="ARBA" id="ARBA00001933"/>
    </source>
</evidence>
<dbReference type="InterPro" id="IPR000192">
    <property type="entry name" value="Aminotrans_V_dom"/>
</dbReference>
<keyword evidence="4" id="KW-0032">Aminotransferase</keyword>
<sequence length="388" mass="43189">MIYLDYAATTPMRKEVLHAFQEAAKKYYGNPSSLHDIGTEANEALELCREQLAGTIQGNKDGVYFTSGGSESNILAIRSLIEANRKKGNHLITTDAEHSSVHNLFKQLEEEGYEVTYLSVDGGGQIDLADFQNALRKDTILASIHHGNSEIGAVQPILEIGKILKEHQIIFHTDCVQSYGKVPIDVNQNYIDSLSVSSHKIYGPKGIGMCYINPRVNWKSQYKGTTHEKGFRPGTVDVPSILAFTAAAQMMHQEMEGQRRRDLHLRMKLVNGLKELSNQFVVEGNDDMDKQLPHIVGLSFLQAQGQYIMLECNRYGLAVSTGSACQVGQQSPSRTMLSMGKTVDDAKQLIRISFGKMTTEEQITQTIQTIGKVLKTLQKINLSQLNWL</sequence>
<dbReference type="AlphaFoldDB" id="A0A5C8NZT2"/>
<keyword evidence="5" id="KW-1185">Reference proteome</keyword>
<feature type="domain" description="Aminotransferase class V" evidence="3">
    <location>
        <begin position="2"/>
        <end position="364"/>
    </location>
</feature>
<dbReference type="Gene3D" id="3.40.640.10">
    <property type="entry name" value="Type I PLP-dependent aspartate aminotransferase-like (Major domain)"/>
    <property type="match status" value="1"/>
</dbReference>
<dbReference type="InterPro" id="IPR015422">
    <property type="entry name" value="PyrdxlP-dep_Trfase_small"/>
</dbReference>
<dbReference type="PANTHER" id="PTHR11601:SF36">
    <property type="entry name" value="CYSTEINE DESULFURASE NIFS-RELATED"/>
    <property type="match status" value="1"/>
</dbReference>
<accession>A0A5C8NZT2</accession>
<dbReference type="Gene3D" id="1.10.260.50">
    <property type="match status" value="1"/>
</dbReference>
<dbReference type="Proteomes" id="UP000321574">
    <property type="component" value="Unassembled WGS sequence"/>
</dbReference>
<dbReference type="EMBL" id="VDUW01000002">
    <property type="protein sequence ID" value="TXL66839.1"/>
    <property type="molecule type" value="Genomic_DNA"/>
</dbReference>
<dbReference type="Pfam" id="PF00266">
    <property type="entry name" value="Aminotran_5"/>
    <property type="match status" value="1"/>
</dbReference>
<protein>
    <submittedName>
        <fullName evidence="4">Aminotransferase class V-fold PLP-dependent enzyme</fullName>
    </submittedName>
</protein>
<keyword evidence="4" id="KW-0808">Transferase</keyword>
<organism evidence="4 5">
    <name type="scientific">Cerasibacillus terrae</name>
    <dbReference type="NCBI Taxonomy" id="2498845"/>
    <lineage>
        <taxon>Bacteria</taxon>
        <taxon>Bacillati</taxon>
        <taxon>Bacillota</taxon>
        <taxon>Bacilli</taxon>
        <taxon>Bacillales</taxon>
        <taxon>Bacillaceae</taxon>
        <taxon>Cerasibacillus</taxon>
    </lineage>
</organism>
<reference evidence="4 5" key="1">
    <citation type="submission" date="2019-06" db="EMBL/GenBank/DDBJ databases">
        <title>Cerasibacillus sp. nov., isolated from maize field.</title>
        <authorList>
            <person name="Lin S.-Y."/>
            <person name="Tsai C.-F."/>
            <person name="Young C.-C."/>
        </authorList>
    </citation>
    <scope>NUCLEOTIDE SEQUENCE [LARGE SCALE GENOMIC DNA]</scope>
    <source>
        <strain evidence="4 5">CC-CFT480</strain>
    </source>
</reference>
<evidence type="ECO:0000313" key="4">
    <source>
        <dbReference type="EMBL" id="TXL66839.1"/>
    </source>
</evidence>
<dbReference type="InterPro" id="IPR015424">
    <property type="entry name" value="PyrdxlP-dep_Trfase"/>
</dbReference>
<dbReference type="GO" id="GO:0008483">
    <property type="term" value="F:transaminase activity"/>
    <property type="evidence" value="ECO:0007669"/>
    <property type="project" value="UniProtKB-KW"/>
</dbReference>
<comment type="cofactor">
    <cofactor evidence="1">
        <name>pyridoxal 5'-phosphate</name>
        <dbReference type="ChEBI" id="CHEBI:597326"/>
    </cofactor>
</comment>
<proteinExistence type="predicted"/>
<name>A0A5C8NZT2_9BACI</name>
<evidence type="ECO:0000256" key="2">
    <source>
        <dbReference type="ARBA" id="ARBA00022898"/>
    </source>
</evidence>
<keyword evidence="2" id="KW-0663">Pyridoxal phosphate</keyword>
<dbReference type="Gene3D" id="3.90.1150.10">
    <property type="entry name" value="Aspartate Aminotransferase, domain 1"/>
    <property type="match status" value="1"/>
</dbReference>
<dbReference type="PIRSF" id="PIRSF005572">
    <property type="entry name" value="NifS"/>
    <property type="match status" value="1"/>
</dbReference>
<dbReference type="InterPro" id="IPR015421">
    <property type="entry name" value="PyrdxlP-dep_Trfase_major"/>
</dbReference>
<evidence type="ECO:0000259" key="3">
    <source>
        <dbReference type="Pfam" id="PF00266"/>
    </source>
</evidence>